<gene>
    <name evidence="1" type="ORF">RDI58_003277</name>
</gene>
<proteinExistence type="predicted"/>
<dbReference type="EMBL" id="JBANQN010000001">
    <property type="protein sequence ID" value="KAK6805492.1"/>
    <property type="molecule type" value="Genomic_DNA"/>
</dbReference>
<evidence type="ECO:0000313" key="2">
    <source>
        <dbReference type="Proteomes" id="UP001371456"/>
    </source>
</evidence>
<name>A0AAN8U5J8_SOLBU</name>
<sequence>MELTKSKKLSPLFTGERKCQLNEHSNYLALSMLVGVEIPSKHLLFLSFQGHQKITIGIILQILLMVLSTLHSDQIT</sequence>
<organism evidence="1 2">
    <name type="scientific">Solanum bulbocastanum</name>
    <name type="common">Wild potato</name>
    <dbReference type="NCBI Taxonomy" id="147425"/>
    <lineage>
        <taxon>Eukaryota</taxon>
        <taxon>Viridiplantae</taxon>
        <taxon>Streptophyta</taxon>
        <taxon>Embryophyta</taxon>
        <taxon>Tracheophyta</taxon>
        <taxon>Spermatophyta</taxon>
        <taxon>Magnoliopsida</taxon>
        <taxon>eudicotyledons</taxon>
        <taxon>Gunneridae</taxon>
        <taxon>Pentapetalae</taxon>
        <taxon>asterids</taxon>
        <taxon>lamiids</taxon>
        <taxon>Solanales</taxon>
        <taxon>Solanaceae</taxon>
        <taxon>Solanoideae</taxon>
        <taxon>Solaneae</taxon>
        <taxon>Solanum</taxon>
    </lineage>
</organism>
<reference evidence="1 2" key="1">
    <citation type="submission" date="2024-02" db="EMBL/GenBank/DDBJ databases">
        <title>de novo genome assembly of Solanum bulbocastanum strain 11H21.</title>
        <authorList>
            <person name="Hosaka A.J."/>
        </authorList>
    </citation>
    <scope>NUCLEOTIDE SEQUENCE [LARGE SCALE GENOMIC DNA]</scope>
    <source>
        <tissue evidence="1">Young leaves</tissue>
    </source>
</reference>
<comment type="caution">
    <text evidence="1">The sequence shown here is derived from an EMBL/GenBank/DDBJ whole genome shotgun (WGS) entry which is preliminary data.</text>
</comment>
<keyword evidence="2" id="KW-1185">Reference proteome</keyword>
<protein>
    <submittedName>
        <fullName evidence="1">Uncharacterized protein</fullName>
    </submittedName>
</protein>
<accession>A0AAN8U5J8</accession>
<dbReference type="AlphaFoldDB" id="A0AAN8U5J8"/>
<evidence type="ECO:0000313" key="1">
    <source>
        <dbReference type="EMBL" id="KAK6805492.1"/>
    </source>
</evidence>
<dbReference type="Proteomes" id="UP001371456">
    <property type="component" value="Unassembled WGS sequence"/>
</dbReference>